<dbReference type="GO" id="GO:0015293">
    <property type="term" value="F:symporter activity"/>
    <property type="evidence" value="ECO:0007669"/>
    <property type="project" value="UniProtKB-KW"/>
</dbReference>
<dbReference type="PANTHER" id="PTHR42865:SF7">
    <property type="entry name" value="PROTON_GLUTAMATE-ASPARTATE SYMPORTER"/>
    <property type="match status" value="1"/>
</dbReference>
<dbReference type="Gene3D" id="1.10.3860.10">
    <property type="entry name" value="Sodium:dicarboxylate symporter"/>
    <property type="match status" value="1"/>
</dbReference>
<name>A0A5J4QG10_9ZZZZ</name>
<dbReference type="EMBL" id="SNRY01003508">
    <property type="protein sequence ID" value="KAA6320717.1"/>
    <property type="molecule type" value="Genomic_DNA"/>
</dbReference>
<evidence type="ECO:0000256" key="1">
    <source>
        <dbReference type="ARBA" id="ARBA00004651"/>
    </source>
</evidence>
<dbReference type="InterPro" id="IPR001991">
    <property type="entry name" value="Na-dicarboxylate_symporter"/>
</dbReference>
<protein>
    <submittedName>
        <fullName evidence="8">Proton glutamate symport protein</fullName>
    </submittedName>
</protein>
<gene>
    <name evidence="8" type="ORF">EZS27_029549</name>
</gene>
<proteinExistence type="predicted"/>
<evidence type="ECO:0000313" key="8">
    <source>
        <dbReference type="EMBL" id="KAA6320717.1"/>
    </source>
</evidence>
<reference evidence="8" key="1">
    <citation type="submission" date="2019-03" db="EMBL/GenBank/DDBJ databases">
        <title>Single cell metagenomics reveals metabolic interactions within the superorganism composed of flagellate Streblomastix strix and complex community of Bacteroidetes bacteria on its surface.</title>
        <authorList>
            <person name="Treitli S.C."/>
            <person name="Kolisko M."/>
            <person name="Husnik F."/>
            <person name="Keeling P."/>
            <person name="Hampl V."/>
        </authorList>
    </citation>
    <scope>NUCLEOTIDE SEQUENCE</scope>
    <source>
        <strain evidence="8">STM</strain>
    </source>
</reference>
<comment type="caution">
    <text evidence="8">The sequence shown here is derived from an EMBL/GenBank/DDBJ whole genome shotgun (WGS) entry which is preliminary data.</text>
</comment>
<evidence type="ECO:0000256" key="5">
    <source>
        <dbReference type="ARBA" id="ARBA00022989"/>
    </source>
</evidence>
<sequence>MDGTSCYQTIAVLFIAQVLGIELSIGQLFILVGMTVLSSIGTPGIPGGSFVILTVVLTSIGIPAEGLALIIGIDRPLDMLRTSVNVTGDAVIAAIIDKK</sequence>
<dbReference type="SUPFAM" id="SSF118215">
    <property type="entry name" value="Proton glutamate symport protein"/>
    <property type="match status" value="1"/>
</dbReference>
<evidence type="ECO:0000256" key="3">
    <source>
        <dbReference type="ARBA" id="ARBA00022475"/>
    </source>
</evidence>
<dbReference type="GO" id="GO:0005886">
    <property type="term" value="C:plasma membrane"/>
    <property type="evidence" value="ECO:0007669"/>
    <property type="project" value="UniProtKB-SubCell"/>
</dbReference>
<evidence type="ECO:0000256" key="4">
    <source>
        <dbReference type="ARBA" id="ARBA00022692"/>
    </source>
</evidence>
<accession>A0A5J4QG10</accession>
<feature type="transmembrane region" description="Helical" evidence="7">
    <location>
        <begin position="12"/>
        <end position="37"/>
    </location>
</feature>
<organism evidence="8">
    <name type="scientific">termite gut metagenome</name>
    <dbReference type="NCBI Taxonomy" id="433724"/>
    <lineage>
        <taxon>unclassified sequences</taxon>
        <taxon>metagenomes</taxon>
        <taxon>organismal metagenomes</taxon>
    </lineage>
</organism>
<dbReference type="Pfam" id="PF00375">
    <property type="entry name" value="SDF"/>
    <property type="match status" value="1"/>
</dbReference>
<keyword evidence="2" id="KW-0813">Transport</keyword>
<dbReference type="AlphaFoldDB" id="A0A5J4QG10"/>
<feature type="transmembrane region" description="Helical" evidence="7">
    <location>
        <begin position="49"/>
        <end position="73"/>
    </location>
</feature>
<keyword evidence="5 7" id="KW-1133">Transmembrane helix</keyword>
<dbReference type="PANTHER" id="PTHR42865">
    <property type="entry name" value="PROTON/GLUTAMATE-ASPARTATE SYMPORTER"/>
    <property type="match status" value="1"/>
</dbReference>
<evidence type="ECO:0000256" key="7">
    <source>
        <dbReference type="SAM" id="Phobius"/>
    </source>
</evidence>
<comment type="subcellular location">
    <subcellularLocation>
        <location evidence="1">Cell membrane</location>
        <topology evidence="1">Multi-pass membrane protein</topology>
    </subcellularLocation>
</comment>
<evidence type="ECO:0000256" key="2">
    <source>
        <dbReference type="ARBA" id="ARBA00022448"/>
    </source>
</evidence>
<keyword evidence="3" id="KW-1003">Cell membrane</keyword>
<dbReference type="InterPro" id="IPR036458">
    <property type="entry name" value="Na:dicarbo_symporter_sf"/>
</dbReference>
<evidence type="ECO:0000256" key="6">
    <source>
        <dbReference type="ARBA" id="ARBA00023136"/>
    </source>
</evidence>
<keyword evidence="6 7" id="KW-0472">Membrane</keyword>
<keyword evidence="4 7" id="KW-0812">Transmembrane</keyword>